<keyword evidence="12" id="KW-1185">Reference proteome</keyword>
<dbReference type="Gene3D" id="2.102.10.10">
    <property type="entry name" value="Rieske [2Fe-2S] iron-sulphur domain"/>
    <property type="match status" value="1"/>
</dbReference>
<reference evidence="11" key="1">
    <citation type="submission" date="2019-06" db="EMBL/GenBank/DDBJ databases">
        <authorList>
            <person name="Zheng W."/>
        </authorList>
    </citation>
    <scope>NUCLEOTIDE SEQUENCE</scope>
    <source>
        <strain evidence="11">QDHG01</strain>
    </source>
</reference>
<dbReference type="InterPro" id="IPR017941">
    <property type="entry name" value="Rieske_2Fe-2S"/>
</dbReference>
<dbReference type="Pfam" id="PF14759">
    <property type="entry name" value="Reductase_C"/>
    <property type="match status" value="1"/>
</dbReference>
<organism evidence="11 12">
    <name type="scientific">Halteria grandinella</name>
    <dbReference type="NCBI Taxonomy" id="5974"/>
    <lineage>
        <taxon>Eukaryota</taxon>
        <taxon>Sar</taxon>
        <taxon>Alveolata</taxon>
        <taxon>Ciliophora</taxon>
        <taxon>Intramacronucleata</taxon>
        <taxon>Spirotrichea</taxon>
        <taxon>Stichotrichia</taxon>
        <taxon>Sporadotrichida</taxon>
        <taxon>Halteriidae</taxon>
        <taxon>Halteria</taxon>
    </lineage>
</organism>
<keyword evidence="8" id="KW-0408">Iron</keyword>
<dbReference type="Pfam" id="PF00355">
    <property type="entry name" value="Rieske"/>
    <property type="match status" value="1"/>
</dbReference>
<comment type="caution">
    <text evidence="11">The sequence shown here is derived from an EMBL/GenBank/DDBJ whole genome shotgun (WGS) entry which is preliminary data.</text>
</comment>
<name>A0A8J8NWG0_HALGN</name>
<dbReference type="InterPro" id="IPR050446">
    <property type="entry name" value="FAD-oxidoreductase/Apoptosis"/>
</dbReference>
<sequence>MLVSQRAQTYAQLFSSKRYENHQQQRKSNAFYFLLGSAAAYGLYSQTQRTADAEANTLDIEIDFASDLKEGEMKELKVGPKDDDKILISRVNGKLHAVGNYCTHFGAPLSTGLLFDDKVLCPWHAASFSVVTGALEGAPGVDGLPTFQITEKDGKHLVTIPVPLPKSQSQPLAKRDPADKRRYVIVGGGPAGVSCAEALRQSGFTGEITVISAEDMVAYDRTLLTKMLPTIDASKTKIRSDDYLKNADIDFLLKTKVDSIDTTAKSVKLSDGTSVSYDKLCIATGASAFKPPIPGISLPNVHVLRSSADQESIKSHIDQAKKVVILGAGFIGSECASALKLKYKDAMEVHMISLEQVPLQRQFGLEVGKMFASEHEKNGVKLHTSRKVTEIRGDGQKATHVVLDDGTVLEADLVLVGAGVQPATKFLAGSGIKTDQWGGIECDPFLATSAKDVYAAGDCASYPYWLTGRRMRIEHYMNAMDQGSYSAFNMLGKLTPFGNIPFYWTRHYNKTVQYIGYAHEFDEVHIEGDVLANKFVAFYIKDGKVLAVAGQQNSGAVLTYMEAMHQNLMPSAEDIKSGKETAETLRGKLKQNKGASRCRRENCCHKKTIAQ</sequence>
<dbReference type="AlphaFoldDB" id="A0A8J8NWG0"/>
<keyword evidence="7" id="KW-0560">Oxidoreductase</keyword>
<evidence type="ECO:0000256" key="9">
    <source>
        <dbReference type="ARBA" id="ARBA00023014"/>
    </source>
</evidence>
<dbReference type="Proteomes" id="UP000785679">
    <property type="component" value="Unassembled WGS sequence"/>
</dbReference>
<evidence type="ECO:0000256" key="5">
    <source>
        <dbReference type="ARBA" id="ARBA00022723"/>
    </source>
</evidence>
<dbReference type="OrthoDB" id="432169at2759"/>
<dbReference type="InterPro" id="IPR036922">
    <property type="entry name" value="Rieske_2Fe-2S_sf"/>
</dbReference>
<dbReference type="GO" id="GO:0046872">
    <property type="term" value="F:metal ion binding"/>
    <property type="evidence" value="ECO:0007669"/>
    <property type="project" value="UniProtKB-KW"/>
</dbReference>
<keyword evidence="6" id="KW-0274">FAD</keyword>
<dbReference type="PRINTS" id="PR00411">
    <property type="entry name" value="PNDRDTASEI"/>
</dbReference>
<evidence type="ECO:0000256" key="4">
    <source>
        <dbReference type="ARBA" id="ARBA00022714"/>
    </source>
</evidence>
<evidence type="ECO:0000256" key="8">
    <source>
        <dbReference type="ARBA" id="ARBA00023004"/>
    </source>
</evidence>
<evidence type="ECO:0000256" key="3">
    <source>
        <dbReference type="ARBA" id="ARBA00022630"/>
    </source>
</evidence>
<dbReference type="PANTHER" id="PTHR43557:SF2">
    <property type="entry name" value="RIESKE DOMAIN-CONTAINING PROTEIN-RELATED"/>
    <property type="match status" value="1"/>
</dbReference>
<dbReference type="InterPro" id="IPR028202">
    <property type="entry name" value="Reductase_C"/>
</dbReference>
<dbReference type="Gene3D" id="3.30.390.30">
    <property type="match status" value="1"/>
</dbReference>
<comment type="cofactor">
    <cofactor evidence="1">
        <name>FAD</name>
        <dbReference type="ChEBI" id="CHEBI:57692"/>
    </cofactor>
</comment>
<evidence type="ECO:0000256" key="1">
    <source>
        <dbReference type="ARBA" id="ARBA00001974"/>
    </source>
</evidence>
<dbReference type="InterPro" id="IPR016156">
    <property type="entry name" value="FAD/NAD-linked_Rdtase_dimer_sf"/>
</dbReference>
<accession>A0A8J8NWG0</accession>
<dbReference type="PRINTS" id="PR00368">
    <property type="entry name" value="FADPNR"/>
</dbReference>
<dbReference type="PROSITE" id="PS51296">
    <property type="entry name" value="RIESKE"/>
    <property type="match status" value="1"/>
</dbReference>
<dbReference type="GO" id="GO:0005737">
    <property type="term" value="C:cytoplasm"/>
    <property type="evidence" value="ECO:0007669"/>
    <property type="project" value="TreeGrafter"/>
</dbReference>
<dbReference type="GO" id="GO:0016651">
    <property type="term" value="F:oxidoreductase activity, acting on NAD(P)H"/>
    <property type="evidence" value="ECO:0007669"/>
    <property type="project" value="TreeGrafter"/>
</dbReference>
<evidence type="ECO:0000256" key="6">
    <source>
        <dbReference type="ARBA" id="ARBA00022827"/>
    </source>
</evidence>
<evidence type="ECO:0000313" key="12">
    <source>
        <dbReference type="Proteomes" id="UP000785679"/>
    </source>
</evidence>
<feature type="domain" description="Rieske" evidence="10">
    <location>
        <begin position="60"/>
        <end position="158"/>
    </location>
</feature>
<comment type="similarity">
    <text evidence="2">Belongs to the FAD-dependent oxidoreductase family.</text>
</comment>
<dbReference type="PANTHER" id="PTHR43557">
    <property type="entry name" value="APOPTOSIS-INDUCING FACTOR 1"/>
    <property type="match status" value="1"/>
</dbReference>
<dbReference type="Pfam" id="PF07992">
    <property type="entry name" value="Pyr_redox_2"/>
    <property type="match status" value="1"/>
</dbReference>
<evidence type="ECO:0000256" key="2">
    <source>
        <dbReference type="ARBA" id="ARBA00006442"/>
    </source>
</evidence>
<dbReference type="InterPro" id="IPR023753">
    <property type="entry name" value="FAD/NAD-binding_dom"/>
</dbReference>
<keyword evidence="3" id="KW-0285">Flavoprotein</keyword>
<dbReference type="GO" id="GO:0051537">
    <property type="term" value="F:2 iron, 2 sulfur cluster binding"/>
    <property type="evidence" value="ECO:0007669"/>
    <property type="project" value="UniProtKB-KW"/>
</dbReference>
<dbReference type="Gene3D" id="3.50.50.60">
    <property type="entry name" value="FAD/NAD(P)-binding domain"/>
    <property type="match status" value="2"/>
</dbReference>
<dbReference type="SUPFAM" id="SSF55424">
    <property type="entry name" value="FAD/NAD-linked reductases, dimerisation (C-terminal) domain"/>
    <property type="match status" value="1"/>
</dbReference>
<proteinExistence type="inferred from homology"/>
<dbReference type="SUPFAM" id="SSF50022">
    <property type="entry name" value="ISP domain"/>
    <property type="match status" value="1"/>
</dbReference>
<dbReference type="SUPFAM" id="SSF51905">
    <property type="entry name" value="FAD/NAD(P)-binding domain"/>
    <property type="match status" value="1"/>
</dbReference>
<keyword evidence="5" id="KW-0479">Metal-binding</keyword>
<protein>
    <recommendedName>
        <fullName evidence="10">Rieske domain-containing protein</fullName>
    </recommendedName>
</protein>
<gene>
    <name evidence="11" type="ORF">FGO68_gene4682</name>
</gene>
<evidence type="ECO:0000256" key="7">
    <source>
        <dbReference type="ARBA" id="ARBA00023002"/>
    </source>
</evidence>
<dbReference type="InterPro" id="IPR036188">
    <property type="entry name" value="FAD/NAD-bd_sf"/>
</dbReference>
<keyword evidence="4" id="KW-0001">2Fe-2S</keyword>
<evidence type="ECO:0000313" key="11">
    <source>
        <dbReference type="EMBL" id="TNV81630.1"/>
    </source>
</evidence>
<keyword evidence="9" id="KW-0411">Iron-sulfur</keyword>
<evidence type="ECO:0000259" key="10">
    <source>
        <dbReference type="PROSITE" id="PS51296"/>
    </source>
</evidence>
<dbReference type="EMBL" id="RRYP01005905">
    <property type="protein sequence ID" value="TNV81630.1"/>
    <property type="molecule type" value="Genomic_DNA"/>
</dbReference>